<accession>A0A2N5U7T9</accession>
<comment type="caution">
    <text evidence="2">The sequence shown here is derived from an EMBL/GenBank/DDBJ whole genome shotgun (WGS) entry which is preliminary data.</text>
</comment>
<sequence length="95" mass="10673">MSHPCGLLRKEEEPVSPRTMLADHGGSCLARMKTRGRYVSREYIIPPQWNNVLGGTDQTPADVEPGSWLKFFIETLQWEKAAKALPAIEAEENGY</sequence>
<evidence type="ECO:0000256" key="1">
    <source>
        <dbReference type="SAM" id="MobiDB-lite"/>
    </source>
</evidence>
<name>A0A2N5U7T9_9BASI</name>
<evidence type="ECO:0000313" key="3">
    <source>
        <dbReference type="Proteomes" id="UP000235392"/>
    </source>
</evidence>
<reference evidence="2 3" key="1">
    <citation type="submission" date="2017-11" db="EMBL/GenBank/DDBJ databases">
        <title>De novo assembly and phasing of dikaryotic genomes from two isolates of Puccinia coronata f. sp. avenae, the causal agent of oat crown rust.</title>
        <authorList>
            <person name="Miller M.E."/>
            <person name="Zhang Y."/>
            <person name="Omidvar V."/>
            <person name="Sperschneider J."/>
            <person name="Schwessinger B."/>
            <person name="Raley C."/>
            <person name="Palmer J.M."/>
            <person name="Garnica D."/>
            <person name="Upadhyaya N."/>
            <person name="Rathjen J."/>
            <person name="Taylor J.M."/>
            <person name="Park R.F."/>
            <person name="Dodds P.N."/>
            <person name="Hirsch C.D."/>
            <person name="Kianian S.F."/>
            <person name="Figueroa M."/>
        </authorList>
    </citation>
    <scope>NUCLEOTIDE SEQUENCE [LARGE SCALE GENOMIC DNA]</scope>
    <source>
        <strain evidence="2">12SD80</strain>
    </source>
</reference>
<gene>
    <name evidence="2" type="ORF">PCASD_15870</name>
</gene>
<proteinExistence type="predicted"/>
<feature type="region of interest" description="Disordered" evidence="1">
    <location>
        <begin position="1"/>
        <end position="23"/>
    </location>
</feature>
<protein>
    <submittedName>
        <fullName evidence="2">Uncharacterized protein</fullName>
    </submittedName>
</protein>
<evidence type="ECO:0000313" key="2">
    <source>
        <dbReference type="EMBL" id="PLW33833.1"/>
    </source>
</evidence>
<dbReference type="Proteomes" id="UP000235392">
    <property type="component" value="Unassembled WGS sequence"/>
</dbReference>
<dbReference type="EMBL" id="PGCI01000211">
    <property type="protein sequence ID" value="PLW33833.1"/>
    <property type="molecule type" value="Genomic_DNA"/>
</dbReference>
<organism evidence="2 3">
    <name type="scientific">Puccinia coronata f. sp. avenae</name>
    <dbReference type="NCBI Taxonomy" id="200324"/>
    <lineage>
        <taxon>Eukaryota</taxon>
        <taxon>Fungi</taxon>
        <taxon>Dikarya</taxon>
        <taxon>Basidiomycota</taxon>
        <taxon>Pucciniomycotina</taxon>
        <taxon>Pucciniomycetes</taxon>
        <taxon>Pucciniales</taxon>
        <taxon>Pucciniaceae</taxon>
        <taxon>Puccinia</taxon>
    </lineage>
</organism>
<dbReference type="AlphaFoldDB" id="A0A2N5U7T9"/>